<feature type="non-terminal residue" evidence="2">
    <location>
        <position position="1"/>
    </location>
</feature>
<sequence>VIESRLLHRLLAIFFLPFLIFIRLISPFYTIRLKTFLSTRIGHYISDAGISLCEKIDGMQYKDIYWFKTPSSNTQLDKMVRRVFFVRWWVRYLILANDLFPSLKLVPVSEGWRNGRDVRGLYFKTRDIKEAYLPFSQNEEVEAKQFLKHLGIGDSDKFVCLITRDSEYLSTFFPKWEWAYHNYRDTDIHTYKEAVEALANLGYWVFRMGKKVKEPLNISHPRVIDYANLEMRSDLLDIWLPAKAYFSISTSVGLDAVPQAYRRPVVYVNAMTNADFRSHDHCIWASKNLMWESQAGNLLTLKETLLNNFRKSEEYKEKGIKIIDLSSEQIREIVLEMESRLTGNWRATEEEELNQSKFIKIISSWKSKEKRHGFLHPEARVSQKYLEYNSSFLSDNKSL</sequence>
<keyword evidence="1" id="KW-1133">Transmembrane helix</keyword>
<dbReference type="EMBL" id="UINC01003509">
    <property type="protein sequence ID" value="SVA06942.1"/>
    <property type="molecule type" value="Genomic_DNA"/>
</dbReference>
<reference evidence="2" key="1">
    <citation type="submission" date="2018-05" db="EMBL/GenBank/DDBJ databases">
        <authorList>
            <person name="Lanie J.A."/>
            <person name="Ng W.-L."/>
            <person name="Kazmierczak K.M."/>
            <person name="Andrzejewski T.M."/>
            <person name="Davidsen T.M."/>
            <person name="Wayne K.J."/>
            <person name="Tettelin H."/>
            <person name="Glass J.I."/>
            <person name="Rusch D."/>
            <person name="Podicherti R."/>
            <person name="Tsui H.-C.T."/>
            <person name="Winkler M.E."/>
        </authorList>
    </citation>
    <scope>NUCLEOTIDE SEQUENCE</scope>
</reference>
<feature type="transmembrane region" description="Helical" evidence="1">
    <location>
        <begin position="6"/>
        <end position="25"/>
    </location>
</feature>
<gene>
    <name evidence="2" type="ORF">METZ01_LOCUS59796</name>
</gene>
<keyword evidence="1" id="KW-0472">Membrane</keyword>
<organism evidence="2">
    <name type="scientific">marine metagenome</name>
    <dbReference type="NCBI Taxonomy" id="408172"/>
    <lineage>
        <taxon>unclassified sequences</taxon>
        <taxon>metagenomes</taxon>
        <taxon>ecological metagenomes</taxon>
    </lineage>
</organism>
<evidence type="ECO:0008006" key="3">
    <source>
        <dbReference type="Google" id="ProtNLM"/>
    </source>
</evidence>
<keyword evidence="1" id="KW-0812">Transmembrane</keyword>
<protein>
    <recommendedName>
        <fullName evidence="3">TIGR04372 family glycosyltransferase</fullName>
    </recommendedName>
</protein>
<evidence type="ECO:0000256" key="1">
    <source>
        <dbReference type="SAM" id="Phobius"/>
    </source>
</evidence>
<evidence type="ECO:0000313" key="2">
    <source>
        <dbReference type="EMBL" id="SVA06942.1"/>
    </source>
</evidence>
<accession>A0A381SSE4</accession>
<dbReference type="AlphaFoldDB" id="A0A381SSE4"/>
<dbReference type="InterPro" id="IPR030808">
    <property type="entry name" value="Glycosyl_04372"/>
</dbReference>
<proteinExistence type="predicted"/>
<dbReference type="NCBIfam" id="TIGR04372">
    <property type="entry name" value="glycosyl_04372"/>
    <property type="match status" value="1"/>
</dbReference>
<name>A0A381SSE4_9ZZZZ</name>